<dbReference type="SUPFAM" id="SSF46689">
    <property type="entry name" value="Homeodomain-like"/>
    <property type="match status" value="1"/>
</dbReference>
<sequence length="489" mass="55645">MWREIKILLIDDDHQRRHDMQVILDFLGEEVIVSDSQHWQEEVTRRANNSQDISAVLVGDDSRGLFHGVMTAVYQWDKSAPIICLGRDHGLDRLPDSVRRSVIATVESPPSYNKLLDSLHRCQLYREQYSHSEGRSERRDIQLFRSLVGTSRHIQQVRELIMQVADKDVSVLILGESGTGKEVVARNLHYHSSRRNKPFVPVNCGAIPAELLESELFGHEKGAFTGAIASRPGRFELAEGGTLFLDEIGDMPLSMQVKILRVLQEHTYERVGSNKTQQTNVRIIAATHKNLENMIEDGGFREDLYYRLNVFPIEMPSLRERVEDLPLLLNELIARLENEKRGSIRFNSAAIMSLCRHEWHGNVRELANLVERLAILFPYGVVGVNELPKKFRHFEDDEEEALAAASEPGDDLAQEMMPPANLESAALLPVNGLDLREYLSDLESSLIQQALDDANGVVARAAEKLNIRRTTLVEKMRKYNLQRKEKDFA</sequence>
<dbReference type="InterPro" id="IPR025943">
    <property type="entry name" value="Sigma_54_int_dom_ATP-bd_2"/>
</dbReference>
<proteinExistence type="predicted"/>
<accession>A0ABW8NDN3</accession>
<dbReference type="InterPro" id="IPR027417">
    <property type="entry name" value="P-loop_NTPase"/>
</dbReference>
<dbReference type="PANTHER" id="PTHR32071:SF117">
    <property type="entry name" value="PTS-DEPENDENT DIHYDROXYACETONE KINASE OPERON REGULATORY PROTEIN-RELATED"/>
    <property type="match status" value="1"/>
</dbReference>
<keyword evidence="4" id="KW-0238">DNA-binding</keyword>
<comment type="caution">
    <text evidence="7">The sequence shown here is derived from an EMBL/GenBank/DDBJ whole genome shotgun (WGS) entry which is preliminary data.</text>
</comment>
<evidence type="ECO:0000256" key="1">
    <source>
        <dbReference type="ARBA" id="ARBA00022741"/>
    </source>
</evidence>
<dbReference type="Pfam" id="PF06490">
    <property type="entry name" value="FleQ"/>
    <property type="match status" value="1"/>
</dbReference>
<keyword evidence="2" id="KW-0067">ATP-binding</keyword>
<keyword evidence="1" id="KW-0547">Nucleotide-binding</keyword>
<evidence type="ECO:0000313" key="7">
    <source>
        <dbReference type="EMBL" id="MFK4751059.1"/>
    </source>
</evidence>
<evidence type="ECO:0000256" key="4">
    <source>
        <dbReference type="ARBA" id="ARBA00023125"/>
    </source>
</evidence>
<dbReference type="Proteomes" id="UP001620597">
    <property type="component" value="Unassembled WGS sequence"/>
</dbReference>
<keyword evidence="8" id="KW-1185">Reference proteome</keyword>
<dbReference type="PRINTS" id="PR01590">
    <property type="entry name" value="HTHFIS"/>
</dbReference>
<dbReference type="PROSITE" id="PS00675">
    <property type="entry name" value="SIGMA54_INTERACT_1"/>
    <property type="match status" value="1"/>
</dbReference>
<dbReference type="InterPro" id="IPR003593">
    <property type="entry name" value="AAA+_ATPase"/>
</dbReference>
<dbReference type="SMART" id="SM00382">
    <property type="entry name" value="AAA"/>
    <property type="match status" value="1"/>
</dbReference>
<evidence type="ECO:0000313" key="8">
    <source>
        <dbReference type="Proteomes" id="UP001620597"/>
    </source>
</evidence>
<evidence type="ECO:0000256" key="3">
    <source>
        <dbReference type="ARBA" id="ARBA00023015"/>
    </source>
</evidence>
<name>A0ABW8NDN3_9GAMM</name>
<dbReference type="InterPro" id="IPR025662">
    <property type="entry name" value="Sigma_54_int_dom_ATP-bd_1"/>
</dbReference>
<dbReference type="InterPro" id="IPR058031">
    <property type="entry name" value="AAA_lid_NorR"/>
</dbReference>
<dbReference type="Gene3D" id="3.40.50.300">
    <property type="entry name" value="P-loop containing nucleotide triphosphate hydrolases"/>
    <property type="match status" value="1"/>
</dbReference>
<feature type="domain" description="Sigma-54 factor interaction" evidence="6">
    <location>
        <begin position="147"/>
        <end position="375"/>
    </location>
</feature>
<evidence type="ECO:0000256" key="5">
    <source>
        <dbReference type="ARBA" id="ARBA00023163"/>
    </source>
</evidence>
<dbReference type="RefSeq" id="WP_416204578.1">
    <property type="nucleotide sequence ID" value="NZ_JBBKTX010000001.1"/>
</dbReference>
<dbReference type="PROSITE" id="PS50045">
    <property type="entry name" value="SIGMA54_INTERACT_4"/>
    <property type="match status" value="1"/>
</dbReference>
<dbReference type="SUPFAM" id="SSF52540">
    <property type="entry name" value="P-loop containing nucleoside triphosphate hydrolases"/>
    <property type="match status" value="1"/>
</dbReference>
<reference evidence="7 8" key="1">
    <citation type="submission" date="2024-03" db="EMBL/GenBank/DDBJ databases">
        <title>High-quality draft genome sequence of Oceanobacter sp. wDCs-4.</title>
        <authorList>
            <person name="Dong C."/>
        </authorList>
    </citation>
    <scope>NUCLEOTIDE SEQUENCE [LARGE SCALE GENOMIC DNA]</scope>
    <source>
        <strain evidence="8">wDCs-4</strain>
    </source>
</reference>
<gene>
    <name evidence="7" type="ORF">WG929_01430</name>
</gene>
<organism evidence="7 8">
    <name type="scientific">Oceanobacter antarcticus</name>
    <dbReference type="NCBI Taxonomy" id="3133425"/>
    <lineage>
        <taxon>Bacteria</taxon>
        <taxon>Pseudomonadati</taxon>
        <taxon>Pseudomonadota</taxon>
        <taxon>Gammaproteobacteria</taxon>
        <taxon>Oceanospirillales</taxon>
        <taxon>Oceanospirillaceae</taxon>
        <taxon>Oceanobacter</taxon>
    </lineage>
</organism>
<dbReference type="Gene3D" id="1.10.10.60">
    <property type="entry name" value="Homeodomain-like"/>
    <property type="match status" value="1"/>
</dbReference>
<dbReference type="Pfam" id="PF02954">
    <property type="entry name" value="HTH_8"/>
    <property type="match status" value="1"/>
</dbReference>
<dbReference type="InterPro" id="IPR009057">
    <property type="entry name" value="Homeodomain-like_sf"/>
</dbReference>
<dbReference type="InterPro" id="IPR011006">
    <property type="entry name" value="CheY-like_superfamily"/>
</dbReference>
<keyword evidence="5" id="KW-0804">Transcription</keyword>
<dbReference type="PANTHER" id="PTHR32071">
    <property type="entry name" value="TRANSCRIPTIONAL REGULATORY PROTEIN"/>
    <property type="match status" value="1"/>
</dbReference>
<dbReference type="PROSITE" id="PS00676">
    <property type="entry name" value="SIGMA54_INTERACT_2"/>
    <property type="match status" value="1"/>
</dbReference>
<protein>
    <submittedName>
        <fullName evidence="7">Sigma-54 dependent transcriptional regulator</fullName>
    </submittedName>
</protein>
<dbReference type="EMBL" id="JBBKTX010000001">
    <property type="protein sequence ID" value="MFK4751059.1"/>
    <property type="molecule type" value="Genomic_DNA"/>
</dbReference>
<keyword evidence="3" id="KW-0805">Transcription regulation</keyword>
<dbReference type="Pfam" id="PF00158">
    <property type="entry name" value="Sigma54_activat"/>
    <property type="match status" value="1"/>
</dbReference>
<dbReference type="SUPFAM" id="SSF52172">
    <property type="entry name" value="CheY-like"/>
    <property type="match status" value="1"/>
</dbReference>
<dbReference type="InterPro" id="IPR002078">
    <property type="entry name" value="Sigma_54_int"/>
</dbReference>
<dbReference type="Gene3D" id="3.40.50.2300">
    <property type="match status" value="1"/>
</dbReference>
<dbReference type="Pfam" id="PF25601">
    <property type="entry name" value="AAA_lid_14"/>
    <property type="match status" value="1"/>
</dbReference>
<evidence type="ECO:0000256" key="2">
    <source>
        <dbReference type="ARBA" id="ARBA00022840"/>
    </source>
</evidence>
<evidence type="ECO:0000259" key="6">
    <source>
        <dbReference type="PROSITE" id="PS50045"/>
    </source>
</evidence>
<dbReference type="CDD" id="cd00009">
    <property type="entry name" value="AAA"/>
    <property type="match status" value="1"/>
</dbReference>
<dbReference type="InterPro" id="IPR010518">
    <property type="entry name" value="FleQ"/>
</dbReference>
<dbReference type="InterPro" id="IPR002197">
    <property type="entry name" value="HTH_Fis"/>
</dbReference>
<dbReference type="Gene3D" id="1.10.8.60">
    <property type="match status" value="1"/>
</dbReference>